<gene>
    <name evidence="1" type="ORF">K4L44_16920</name>
</gene>
<reference evidence="1" key="1">
    <citation type="submission" date="2021-08" db="EMBL/GenBank/DDBJ databases">
        <title>Novel anaerobic bacterium isolated from sea squirt in East Sea, Republic of Korea.</title>
        <authorList>
            <person name="Nguyen T.H."/>
            <person name="Li Z."/>
            <person name="Lee Y.-J."/>
            <person name="Ko J."/>
            <person name="Kim S.-G."/>
        </authorList>
    </citation>
    <scope>NUCLEOTIDE SEQUENCE</scope>
    <source>
        <strain evidence="1">KCTC 25031</strain>
    </source>
</reference>
<dbReference type="Proteomes" id="UP000826212">
    <property type="component" value="Chromosome"/>
</dbReference>
<keyword evidence="2" id="KW-1185">Reference proteome</keyword>
<accession>A0AC61NF76</accession>
<organism evidence="1 2">
    <name type="scientific">Halosquirtibacter laminarini</name>
    <dbReference type="NCBI Taxonomy" id="3374600"/>
    <lineage>
        <taxon>Bacteria</taxon>
        <taxon>Pseudomonadati</taxon>
        <taxon>Bacteroidota</taxon>
        <taxon>Bacteroidia</taxon>
        <taxon>Marinilabiliales</taxon>
        <taxon>Prolixibacteraceae</taxon>
        <taxon>Halosquirtibacter</taxon>
    </lineage>
</organism>
<evidence type="ECO:0000313" key="1">
    <source>
        <dbReference type="EMBL" id="QZE14183.1"/>
    </source>
</evidence>
<proteinExistence type="predicted"/>
<sequence length="487" mass="57148">MKRIYGVWFSMLLVSFVILITFPLELHFDEAQYWSWAERLQASYYSKPPLIAYLNYISTSILGKTEIAVRLWSWLFANLTSLLFYRWVLFLTSDKKRTLKALCLYYFFPHYWYTVIFFTTDVLLLFFYMGAILFITKISKNDRLRYWVILGIFAGLGVLSKYAMIAGLLPLSFILLSGNRFSKIHVLIFLCITLMGCIPILLWASSNDFISFKHLLGLTVSGREFSVLRSFRNLFEFLGGQLVLLGGLLFIPIFKGISKCLKEETLLFKLVLLPYLLVILMFSVLSFTRHSASHINWTLFIVCPMPLILLLGIEQIKNKQWIYLSIIFTTFSYLLLFDGLYQGDNSLLAKTVPINKVTRRLVGWNELNEKLEEVTMDSKHIVIVCSHYSIFSELCFYGSKKYDLIYYNPSCRMNQYDLWMEPTYDFYKGWDAYIISEHKSIKCYKDHFLNMDSISTFKYENQAYQGKSFYLYKVSGINFTNINKSKY</sequence>
<protein>
    <submittedName>
        <fullName evidence="1">Glycosyltransferase family 39 protein</fullName>
    </submittedName>
</protein>
<name>A0AC61NF76_9BACT</name>
<dbReference type="EMBL" id="CP081303">
    <property type="protein sequence ID" value="QZE14183.1"/>
    <property type="molecule type" value="Genomic_DNA"/>
</dbReference>
<evidence type="ECO:0000313" key="2">
    <source>
        <dbReference type="Proteomes" id="UP000826212"/>
    </source>
</evidence>